<proteinExistence type="predicted"/>
<evidence type="ECO:0000313" key="2">
    <source>
        <dbReference type="WBParaSite" id="PS1159_v2.g21141.t1"/>
    </source>
</evidence>
<dbReference type="Proteomes" id="UP000887580">
    <property type="component" value="Unplaced"/>
</dbReference>
<accession>A0AC35FWL2</accession>
<evidence type="ECO:0000313" key="1">
    <source>
        <dbReference type="Proteomes" id="UP000887580"/>
    </source>
</evidence>
<protein>
    <submittedName>
        <fullName evidence="2">Ras-related protein Rab-28</fullName>
    </submittedName>
</protein>
<sequence length="271" mass="29975">MESNEDDQASTDLASTIGNTSIKEKRDSDDDDEPEMALKLVVVGDGTTGKTSLCTRFAQKNFNKKYTQTVGVDFFSRLMMLKPKISVLLQIWDIGGQSLSTNMLANYLYGAHAVLFVYDVVSATTFENLAEWIERVKSITKNYEKQPIFALIGNKTDMEHRRTVRIDKHNKLAQNSTMNAFYVSAKTGDSVDLCFRQIAGLIMGVNLSKTDLESDISIVKAPVTVCEVEEPPRKQLSEAAQPASVGESLPIPPDPKKLNDSSRHSSVCSVQ</sequence>
<organism evidence="1 2">
    <name type="scientific">Panagrolaimus sp. PS1159</name>
    <dbReference type="NCBI Taxonomy" id="55785"/>
    <lineage>
        <taxon>Eukaryota</taxon>
        <taxon>Metazoa</taxon>
        <taxon>Ecdysozoa</taxon>
        <taxon>Nematoda</taxon>
        <taxon>Chromadorea</taxon>
        <taxon>Rhabditida</taxon>
        <taxon>Tylenchina</taxon>
        <taxon>Panagrolaimomorpha</taxon>
        <taxon>Panagrolaimoidea</taxon>
        <taxon>Panagrolaimidae</taxon>
        <taxon>Panagrolaimus</taxon>
    </lineage>
</organism>
<reference evidence="2" key="1">
    <citation type="submission" date="2022-11" db="UniProtKB">
        <authorList>
            <consortium name="WormBaseParasite"/>
        </authorList>
    </citation>
    <scope>IDENTIFICATION</scope>
</reference>
<name>A0AC35FWL2_9BILA</name>
<dbReference type="WBParaSite" id="PS1159_v2.g21141.t1">
    <property type="protein sequence ID" value="PS1159_v2.g21141.t1"/>
    <property type="gene ID" value="PS1159_v2.g21141"/>
</dbReference>